<dbReference type="SMART" id="SM00667">
    <property type="entry name" value="LisH"/>
    <property type="match status" value="1"/>
</dbReference>
<proteinExistence type="inferred from homology"/>
<dbReference type="InterPro" id="IPR016024">
    <property type="entry name" value="ARM-type_fold"/>
</dbReference>
<dbReference type="PROSITE" id="PS50896">
    <property type="entry name" value="LISH"/>
    <property type="match status" value="1"/>
</dbReference>
<organism evidence="7 8">
    <name type="scientific">Caenorhabditis auriculariae</name>
    <dbReference type="NCBI Taxonomy" id="2777116"/>
    <lineage>
        <taxon>Eukaryota</taxon>
        <taxon>Metazoa</taxon>
        <taxon>Ecdysozoa</taxon>
        <taxon>Nematoda</taxon>
        <taxon>Chromadorea</taxon>
        <taxon>Rhabditida</taxon>
        <taxon>Rhabditina</taxon>
        <taxon>Rhabditomorpha</taxon>
        <taxon>Rhabditoidea</taxon>
        <taxon>Rhabditidae</taxon>
        <taxon>Peloderinae</taxon>
        <taxon>Caenorhabditis</taxon>
    </lineage>
</organism>
<feature type="compositionally biased region" description="Acidic residues" evidence="6">
    <location>
        <begin position="1407"/>
        <end position="1419"/>
    </location>
</feature>
<feature type="region of interest" description="Disordered" evidence="6">
    <location>
        <begin position="1"/>
        <end position="35"/>
    </location>
</feature>
<evidence type="ECO:0008006" key="9">
    <source>
        <dbReference type="Google" id="ProtNLM"/>
    </source>
</evidence>
<dbReference type="Proteomes" id="UP000835052">
    <property type="component" value="Unassembled WGS sequence"/>
</dbReference>
<keyword evidence="5" id="KW-0539">Nucleus</keyword>
<dbReference type="EMBL" id="CAJGYM010000046">
    <property type="protein sequence ID" value="CAD6194594.1"/>
    <property type="molecule type" value="Genomic_DNA"/>
</dbReference>
<evidence type="ECO:0000256" key="2">
    <source>
        <dbReference type="ARBA" id="ARBA00004906"/>
    </source>
</evidence>
<dbReference type="GO" id="GO:0080008">
    <property type="term" value="C:Cul4-RING E3 ubiquitin ligase complex"/>
    <property type="evidence" value="ECO:0007669"/>
    <property type="project" value="TreeGrafter"/>
</dbReference>
<dbReference type="SUPFAM" id="SSF48371">
    <property type="entry name" value="ARM repeat"/>
    <property type="match status" value="1"/>
</dbReference>
<dbReference type="SUPFAM" id="SSF50978">
    <property type="entry name" value="WD40 repeat-like"/>
    <property type="match status" value="1"/>
</dbReference>
<evidence type="ECO:0000313" key="7">
    <source>
        <dbReference type="EMBL" id="CAD6194594.1"/>
    </source>
</evidence>
<evidence type="ECO:0000256" key="4">
    <source>
        <dbReference type="ARBA" id="ARBA00022786"/>
    </source>
</evidence>
<keyword evidence="8" id="KW-1185">Reference proteome</keyword>
<comment type="pathway">
    <text evidence="2">Protein modification; protein ubiquitination.</text>
</comment>
<reference evidence="7" key="1">
    <citation type="submission" date="2020-10" db="EMBL/GenBank/DDBJ databases">
        <authorList>
            <person name="Kikuchi T."/>
        </authorList>
    </citation>
    <scope>NUCLEOTIDE SEQUENCE</scope>
    <source>
        <strain evidence="7">NKZ352</strain>
    </source>
</reference>
<comment type="caution">
    <text evidence="7">The sequence shown here is derived from an EMBL/GenBank/DDBJ whole genome shotgun (WGS) entry which is preliminary data.</text>
</comment>
<dbReference type="PANTHER" id="PTHR13129:SF4">
    <property type="entry name" value="DDB1- AND CUL4-ASSOCIATED FACTOR 1"/>
    <property type="match status" value="1"/>
</dbReference>
<dbReference type="PANTHER" id="PTHR13129">
    <property type="entry name" value="VPRBP PROTEIN-RELATED"/>
    <property type="match status" value="1"/>
</dbReference>
<dbReference type="InterPro" id="IPR015943">
    <property type="entry name" value="WD40/YVTN_repeat-like_dom_sf"/>
</dbReference>
<name>A0A8S1HFT3_9PELO</name>
<comment type="subcellular location">
    <subcellularLocation>
        <location evidence="1">Nucleus</location>
    </subcellularLocation>
</comment>
<evidence type="ECO:0000313" key="8">
    <source>
        <dbReference type="Proteomes" id="UP000835052"/>
    </source>
</evidence>
<feature type="region of interest" description="Disordered" evidence="6">
    <location>
        <begin position="1399"/>
        <end position="1529"/>
    </location>
</feature>
<evidence type="ECO:0000256" key="5">
    <source>
        <dbReference type="ARBA" id="ARBA00023242"/>
    </source>
</evidence>
<dbReference type="Gene3D" id="2.130.10.10">
    <property type="entry name" value="YVTN repeat-like/Quinoprotein amine dehydrogenase"/>
    <property type="match status" value="1"/>
</dbReference>
<dbReference type="InterPro" id="IPR033270">
    <property type="entry name" value="VPRBP/DCAF1"/>
</dbReference>
<keyword evidence="4" id="KW-0833">Ubl conjugation pathway</keyword>
<dbReference type="InterPro" id="IPR006594">
    <property type="entry name" value="LisH"/>
</dbReference>
<feature type="compositionally biased region" description="Polar residues" evidence="6">
    <location>
        <begin position="1512"/>
        <end position="1529"/>
    </location>
</feature>
<sequence length="1529" mass="172791">MSDIDEDDFDDGDYPYTLRSTSTRLPPAPDDKKKREETLRYLESVLESWVNDNSKADYNPMPHIQELCKVLEESYEEFLKKDPDPLDDRHPYRTHPKSTFGNVLKTLFRNDDFMHKLVVSYILGRDSELSIQSCRLLLGCVPGLDSNVLFSDPDDFIPTLYQWAKNDSNELLQAYSMGLLASALENQENASKYRSENETLIPVALRKLVQLKEKMSGESLGNALKCSQQEYPHTSFAHLINGQQPSEEVRESGQEAAPPRLTSRELELNQNSNDSKKSRDSDGGPPRKRRKTKNLVVPSSPHRIPSFSSLANLDNSNSKWDVLQPFLIGNHKIYPLTTQMYQRYIFQYLTPTGEYQDLLSLAYEGNALDMILEYIDLEKSGDVRLSFDALKYLTSLLVHRKFALEFVNRGGVNKLLKVPRNSLASVGVVTCFYYLSYTEDVMEKICQLEDEVVDELVSYALWCLEHSHESGMASASMFFASALYHRAILERFDNMDGSRKLHNYISTLTLMQDVAATDKYDLTEEQLHTSTQAVRNACSAFKSYISVQLFGKLEYLRRIVGNQRKYASLGSIPSAMQLDLPRYKSTRVNEECVPEAMKIMTNILRFSTTGWRPIEMLQKLGVFRTVHAVAVLSREWNQSVGKCDRQELMLSTMEILAIGSCSPVVQNELIETQKIIHLSADGISTLMQTASDEECEGGARASALFAIINCIFVPADLFKAANERLLAEASNGAEKRENKKKGPSSLDQLEKMWTALREADGLMVLCSLVKAAKPTPDADRIRALACYALEGFARCPQIRQILSNLPLIANNELQGLMREPLVPDKRTEHAQFCREAMCLIETVTQNSVRGKNHNPKEITQERLWKSWVVANTKINYNEKELLQLIHEHLRRKGLTNTANLLRTEADLPDVPASRLSMTPAKLSALPHTRDVGVEHPRAAVLRSVPSQRKLPSTPSSVRRNLQGFWTPSASFATPSPIRFKTSRGEDGILRLSNSISLESPVTPVRTPDSSTIKPCKVLDDIITEYLRGQHTMCSNPVTTCPPFSLFYPHKCPEPKAISSTYTNIARRFANRDLLKNPYRTLSTAQDERYVFSRFRPVTTLNDHEETYTACSFSIDDVHMIVGMYSGDVHWINIETQEDEATTHAHHSAITEVHPSTDGSMLLTSSAFMRPLSALWRLGESAELLAHFPDDSCIRFSNLGTEKILGTENGKATVYDTETLKILNVYAPATWKIPRYTKNFASFSPCDSMIFNDGYLWDIRSSTKPLFMFDKLNSTQCGVFHPNGNEVIINTEVWDVRTHRLLRSVPALDSCRLKFNSTGNIMYASHLGEVDDNSLGKEHMTWFKTFDTSDYSVITTMNLRRRVYDICCDHSDKYMAVIEQTRSSANDFIHHEDSQVRIIEVGKRKDAEDAEGDEEEEVEDGNEHSDSENDSSDIDTSDEDDFTEEGVFDVIGRLEEGRSDSESESESFTSDSSGWETASNPDGDNNDDDDDANMPGGNFDFEDDEDFYPPPENTSSTPLNPHLRNQGSQR</sequence>
<dbReference type="GO" id="GO:0005634">
    <property type="term" value="C:nucleus"/>
    <property type="evidence" value="ECO:0007669"/>
    <property type="project" value="UniProtKB-SubCell"/>
</dbReference>
<dbReference type="InterPro" id="IPR036322">
    <property type="entry name" value="WD40_repeat_dom_sf"/>
</dbReference>
<accession>A0A8S1HFT3</accession>
<feature type="compositionally biased region" description="Acidic residues" evidence="6">
    <location>
        <begin position="1"/>
        <end position="13"/>
    </location>
</feature>
<protein>
    <recommendedName>
        <fullName evidence="9">LisH domain-containing protein</fullName>
    </recommendedName>
</protein>
<feature type="region of interest" description="Disordered" evidence="6">
    <location>
        <begin position="243"/>
        <end position="301"/>
    </location>
</feature>
<gene>
    <name evidence="7" type="ORF">CAUJ_LOCUS10513</name>
</gene>
<evidence type="ECO:0000256" key="3">
    <source>
        <dbReference type="ARBA" id="ARBA00008845"/>
    </source>
</evidence>
<dbReference type="OrthoDB" id="27563at2759"/>
<feature type="compositionally biased region" description="Acidic residues" evidence="6">
    <location>
        <begin position="1427"/>
        <end position="1446"/>
    </location>
</feature>
<dbReference type="GO" id="GO:0016567">
    <property type="term" value="P:protein ubiquitination"/>
    <property type="evidence" value="ECO:0007669"/>
    <property type="project" value="InterPro"/>
</dbReference>
<feature type="compositionally biased region" description="Basic and acidic residues" evidence="6">
    <location>
        <begin position="1451"/>
        <end position="1460"/>
    </location>
</feature>
<feature type="compositionally biased region" description="Low complexity" evidence="6">
    <location>
        <begin position="1465"/>
        <end position="1482"/>
    </location>
</feature>
<evidence type="ECO:0000256" key="1">
    <source>
        <dbReference type="ARBA" id="ARBA00004123"/>
    </source>
</evidence>
<comment type="similarity">
    <text evidence="3">Belongs to the VPRBP/DCAF1 family.</text>
</comment>
<evidence type="ECO:0000256" key="6">
    <source>
        <dbReference type="SAM" id="MobiDB-lite"/>
    </source>
</evidence>